<dbReference type="OrthoDB" id="272303at2759"/>
<dbReference type="VEuPathDB" id="ToxoDB:NCLIV_019410"/>
<dbReference type="RefSeq" id="XP_003882184.1">
    <property type="nucleotide sequence ID" value="XM_003882135.1"/>
</dbReference>
<dbReference type="InterPro" id="IPR035587">
    <property type="entry name" value="DUS-like_FMN-bd"/>
</dbReference>
<dbReference type="InParanoid" id="F0VEK8"/>
<feature type="compositionally biased region" description="Basic and acidic residues" evidence="6">
    <location>
        <begin position="1"/>
        <end position="30"/>
    </location>
</feature>
<dbReference type="PROSITE" id="PS01136">
    <property type="entry name" value="UPF0034"/>
    <property type="match status" value="1"/>
</dbReference>
<dbReference type="SUPFAM" id="SSF51395">
    <property type="entry name" value="FMN-linked oxidoreductases"/>
    <property type="match status" value="1"/>
</dbReference>
<feature type="compositionally biased region" description="Low complexity" evidence="6">
    <location>
        <begin position="210"/>
        <end position="242"/>
    </location>
</feature>
<dbReference type="InterPro" id="IPR013785">
    <property type="entry name" value="Aldolase_TIM"/>
</dbReference>
<organism evidence="8 10">
    <name type="scientific">Neospora caninum (strain Liverpool)</name>
    <dbReference type="NCBI Taxonomy" id="572307"/>
    <lineage>
        <taxon>Eukaryota</taxon>
        <taxon>Sar</taxon>
        <taxon>Alveolata</taxon>
        <taxon>Apicomplexa</taxon>
        <taxon>Conoidasida</taxon>
        <taxon>Coccidia</taxon>
        <taxon>Eucoccidiorida</taxon>
        <taxon>Eimeriorina</taxon>
        <taxon>Sarcocystidae</taxon>
        <taxon>Neospora</taxon>
    </lineage>
</organism>
<gene>
    <name evidence="9" type="ORF">BN1204_019410</name>
    <name evidence="8" type="ORF">NCLIV_019410</name>
</gene>
<reference evidence="8" key="2">
    <citation type="submission" date="2011-03" db="EMBL/GenBank/DDBJ databases">
        <title>Comparative genomics and transcriptomics of Neospora caninum and Toxoplasma gondii.</title>
        <authorList>
            <person name="Reid A.J."/>
            <person name="Sohal A."/>
            <person name="Harris D."/>
            <person name="Quail M."/>
            <person name="Sanders M."/>
            <person name="Berriman M."/>
            <person name="Wastling J.M."/>
            <person name="Pain A."/>
        </authorList>
    </citation>
    <scope>NUCLEOTIDE SEQUENCE</scope>
    <source>
        <strain evidence="8">Liverpool</strain>
    </source>
</reference>
<keyword evidence="4" id="KW-0819">tRNA processing</keyword>
<dbReference type="Proteomes" id="UP000007494">
    <property type="component" value="Chromosome VIIa"/>
</dbReference>
<feature type="compositionally biased region" description="Low complexity" evidence="6">
    <location>
        <begin position="98"/>
        <end position="117"/>
    </location>
</feature>
<dbReference type="PANTHER" id="PTHR45936">
    <property type="entry name" value="TRNA-DIHYDROURIDINE(20) SYNTHASE [NAD(P)+]-LIKE"/>
    <property type="match status" value="1"/>
</dbReference>
<evidence type="ECO:0000256" key="4">
    <source>
        <dbReference type="ARBA" id="ARBA00022694"/>
    </source>
</evidence>
<comment type="cofactor">
    <cofactor evidence="1">
        <name>FMN</name>
        <dbReference type="ChEBI" id="CHEBI:58210"/>
    </cofactor>
</comment>
<keyword evidence="3" id="KW-0288">FMN</keyword>
<keyword evidence="5" id="KW-0560">Oxidoreductase</keyword>
<evidence type="ECO:0000313" key="8">
    <source>
        <dbReference type="EMBL" id="CBZ52152.1"/>
    </source>
</evidence>
<evidence type="ECO:0000256" key="1">
    <source>
        <dbReference type="ARBA" id="ARBA00001917"/>
    </source>
</evidence>
<feature type="compositionally biased region" description="Polar residues" evidence="6">
    <location>
        <begin position="67"/>
        <end position="78"/>
    </location>
</feature>
<evidence type="ECO:0000256" key="6">
    <source>
        <dbReference type="SAM" id="MobiDB-lite"/>
    </source>
</evidence>
<feature type="compositionally biased region" description="Polar residues" evidence="6">
    <location>
        <begin position="126"/>
        <end position="135"/>
    </location>
</feature>
<keyword evidence="2" id="KW-0285">Flavoprotein</keyword>
<feature type="compositionally biased region" description="Low complexity" evidence="6">
    <location>
        <begin position="150"/>
        <end position="202"/>
    </location>
</feature>
<keyword evidence="10" id="KW-1185">Reference proteome</keyword>
<feature type="compositionally biased region" description="Basic and acidic residues" evidence="6">
    <location>
        <begin position="82"/>
        <end position="94"/>
    </location>
</feature>
<name>F0VEK8_NEOCL</name>
<dbReference type="PANTHER" id="PTHR45936:SF1">
    <property type="entry name" value="TRNA-DIHYDROURIDINE(20) SYNTHASE [NAD(P)+]-LIKE"/>
    <property type="match status" value="1"/>
</dbReference>
<evidence type="ECO:0000256" key="2">
    <source>
        <dbReference type="ARBA" id="ARBA00022630"/>
    </source>
</evidence>
<dbReference type="CDD" id="cd02801">
    <property type="entry name" value="DUS_like_FMN"/>
    <property type="match status" value="1"/>
</dbReference>
<evidence type="ECO:0000256" key="3">
    <source>
        <dbReference type="ARBA" id="ARBA00022643"/>
    </source>
</evidence>
<evidence type="ECO:0000313" key="10">
    <source>
        <dbReference type="Proteomes" id="UP000007494"/>
    </source>
</evidence>
<proteinExistence type="predicted"/>
<reference evidence="8" key="1">
    <citation type="submission" date="2011-02" db="EMBL/GenBank/DDBJ databases">
        <authorList>
            <person name="Aslett M."/>
        </authorList>
    </citation>
    <scope>NUCLEOTIDE SEQUENCE</scope>
    <source>
        <strain evidence="8">Liverpool</strain>
    </source>
</reference>
<dbReference type="GO" id="GO:0005737">
    <property type="term" value="C:cytoplasm"/>
    <property type="evidence" value="ECO:0007669"/>
    <property type="project" value="TreeGrafter"/>
</dbReference>
<dbReference type="EMBL" id="LN714481">
    <property type="protein sequence ID" value="CEL66116.1"/>
    <property type="molecule type" value="Genomic_DNA"/>
</dbReference>
<feature type="region of interest" description="Disordered" evidence="6">
    <location>
        <begin position="1"/>
        <end position="243"/>
    </location>
</feature>
<protein>
    <submittedName>
        <fullName evidence="8">GH10224, related</fullName>
    </submittedName>
</protein>
<dbReference type="EMBL" id="FR823388">
    <property type="protein sequence ID" value="CBZ52152.1"/>
    <property type="molecule type" value="Genomic_DNA"/>
</dbReference>
<dbReference type="GeneID" id="13443917"/>
<reference evidence="9" key="4">
    <citation type="journal article" date="2015" name="PLoS ONE">
        <title>Comprehensive Evaluation of Toxoplasma gondii VEG and Neospora caninum LIV Genomes with Tachyzoite Stage Transcriptome and Proteome Defines Novel Transcript Features.</title>
        <authorList>
            <person name="Ramaprasad A."/>
            <person name="Mourier T."/>
            <person name="Naeem R."/>
            <person name="Malas T.B."/>
            <person name="Moussa E."/>
            <person name="Panigrahi A."/>
            <person name="Vermont S.J."/>
            <person name="Otto T.D."/>
            <person name="Wastling J."/>
            <person name="Pain A."/>
        </authorList>
    </citation>
    <scope>NUCLEOTIDE SEQUENCE</scope>
    <source>
        <strain evidence="9">Liverpool</strain>
    </source>
</reference>
<dbReference type="Pfam" id="PF01207">
    <property type="entry name" value="Dus"/>
    <property type="match status" value="1"/>
</dbReference>
<sequence length="663" mass="70222">MPGNSERETMTESSPEGRDACGVELRKVDTAEEGNGELDTRKRRKFQSGFLQTGSAADRTGLEQVLAASQTRSRSEANNGEGKGRDTRKEERGHLAHSGATGPSSVSPPGVSADSPALAPFVPCTSLRSSSNGSSPAACFSDPAFPALPPSTLSSSPASVSSSPASASSSPASASSSPASASSSPASVSSSPSSPPGRLSASESHPLPAVCPSSRSSLSRSPSACAVSGSSPSGARAGAADSLQPAEGDGLAVLEPRGFSDRYRGKWILAPMVRIGILPFRLECLKYGADLVYTEETIDHKLLNSVRKINEDFSTIDFVHKGEKTCVFSTCLEERGKVVMQLGTSDATRALRAAALVAQDVAAIDVNMGCPKSFSINGGMGAALLKTPLIATDILKTLRRNLDIPVTCKIRLLDTIHKTIDFARMCENCGVEAIAIHARETHERPSHRAHWDIFPALKSSLSIPVIANGDFLTHRDVDVFQEKIGADSIMFARGAMWDPSIFSWKKVESGDATADLLSGPPTAPACGAETLSLSSTSDLPLVQMAEPRQPASSPSSELSRVKVMRSYIKRAVVCGAPYQAIKFCLQNMAAQSSSDRQVNQAITSSKSTRELCKALDLDLFYETLAPKLPPHANTLNYHKMRSLPEVASPEELDRPLTFSSFLA</sequence>
<dbReference type="GO" id="GO:0017150">
    <property type="term" value="F:tRNA dihydrouridine synthase activity"/>
    <property type="evidence" value="ECO:0007669"/>
    <property type="project" value="InterPro"/>
</dbReference>
<evidence type="ECO:0000313" key="9">
    <source>
        <dbReference type="EMBL" id="CEL66116.1"/>
    </source>
</evidence>
<accession>F0VEK8</accession>
<dbReference type="InterPro" id="IPR052582">
    <property type="entry name" value="tRNA-DUS-like"/>
</dbReference>
<dbReference type="eggNOG" id="KOG2334">
    <property type="taxonomic scope" value="Eukaryota"/>
</dbReference>
<feature type="domain" description="DUS-like FMN-binding" evidence="7">
    <location>
        <begin position="268"/>
        <end position="508"/>
    </location>
</feature>
<reference evidence="10" key="3">
    <citation type="journal article" date="2012" name="PLoS Pathog.">
        <title>Comparative genomics of the apicomplexan parasites Toxoplasma gondii and Neospora caninum: Coccidia differing in host range and transmission strategy.</title>
        <authorList>
            <person name="Reid A.J."/>
            <person name="Vermont S.J."/>
            <person name="Cotton J.A."/>
            <person name="Harris D."/>
            <person name="Hill-Cawthorne G.A."/>
            <person name="Konen-Waisman S."/>
            <person name="Latham S.M."/>
            <person name="Mourier T."/>
            <person name="Norton R."/>
            <person name="Quail M.A."/>
            <person name="Sanders M."/>
            <person name="Shanmugam D."/>
            <person name="Sohal A."/>
            <person name="Wasmuth J.D."/>
            <person name="Brunk B."/>
            <person name="Grigg M.E."/>
            <person name="Howard J.C."/>
            <person name="Parkinson J."/>
            <person name="Roos D.S."/>
            <person name="Trees A.J."/>
            <person name="Berriman M."/>
            <person name="Pain A."/>
            <person name="Wastling J.M."/>
        </authorList>
    </citation>
    <scope>NUCLEOTIDE SEQUENCE [LARGE SCALE GENOMIC DNA]</scope>
    <source>
        <strain evidence="10">Liverpool</strain>
    </source>
</reference>
<evidence type="ECO:0000259" key="7">
    <source>
        <dbReference type="Pfam" id="PF01207"/>
    </source>
</evidence>
<dbReference type="AlphaFoldDB" id="F0VEK8"/>
<dbReference type="GO" id="GO:0050660">
    <property type="term" value="F:flavin adenine dinucleotide binding"/>
    <property type="evidence" value="ECO:0007669"/>
    <property type="project" value="InterPro"/>
</dbReference>
<dbReference type="Gene3D" id="3.20.20.70">
    <property type="entry name" value="Aldolase class I"/>
    <property type="match status" value="1"/>
</dbReference>
<dbReference type="InterPro" id="IPR018517">
    <property type="entry name" value="tRNA_hU_synthase_CS"/>
</dbReference>
<dbReference type="OMA" id="ANTLNYH"/>
<evidence type="ECO:0000256" key="5">
    <source>
        <dbReference type="ARBA" id="ARBA00023002"/>
    </source>
</evidence>